<evidence type="ECO:0000256" key="1">
    <source>
        <dbReference type="SAM" id="MobiDB-lite"/>
    </source>
</evidence>
<sequence>MRKETSDASSEQNAQQNHYESNVAPLMFTNQPRLHHELLHASTFVNVKKHETAVGTHDEDVMVVLNRATKVQFRDEEE</sequence>
<name>A0A4D6MJI0_VIGUN</name>
<gene>
    <name evidence="2" type="ORF">DEO72_LG7g2062</name>
</gene>
<evidence type="ECO:0000313" key="2">
    <source>
        <dbReference type="EMBL" id="QCE00772.1"/>
    </source>
</evidence>
<dbReference type="AlphaFoldDB" id="A0A4D6MJI0"/>
<dbReference type="EMBL" id="CP039351">
    <property type="protein sequence ID" value="QCE00772.1"/>
    <property type="molecule type" value="Genomic_DNA"/>
</dbReference>
<keyword evidence="3" id="KW-1185">Reference proteome</keyword>
<dbReference type="Proteomes" id="UP000501690">
    <property type="component" value="Linkage Group LG7"/>
</dbReference>
<feature type="region of interest" description="Disordered" evidence="1">
    <location>
        <begin position="1"/>
        <end position="23"/>
    </location>
</feature>
<evidence type="ECO:0000313" key="3">
    <source>
        <dbReference type="Proteomes" id="UP000501690"/>
    </source>
</evidence>
<organism evidence="2 3">
    <name type="scientific">Vigna unguiculata</name>
    <name type="common">Cowpea</name>
    <dbReference type="NCBI Taxonomy" id="3917"/>
    <lineage>
        <taxon>Eukaryota</taxon>
        <taxon>Viridiplantae</taxon>
        <taxon>Streptophyta</taxon>
        <taxon>Embryophyta</taxon>
        <taxon>Tracheophyta</taxon>
        <taxon>Spermatophyta</taxon>
        <taxon>Magnoliopsida</taxon>
        <taxon>eudicotyledons</taxon>
        <taxon>Gunneridae</taxon>
        <taxon>Pentapetalae</taxon>
        <taxon>rosids</taxon>
        <taxon>fabids</taxon>
        <taxon>Fabales</taxon>
        <taxon>Fabaceae</taxon>
        <taxon>Papilionoideae</taxon>
        <taxon>50 kb inversion clade</taxon>
        <taxon>NPAAA clade</taxon>
        <taxon>indigoferoid/millettioid clade</taxon>
        <taxon>Phaseoleae</taxon>
        <taxon>Vigna</taxon>
    </lineage>
</organism>
<protein>
    <submittedName>
        <fullName evidence="2">Uncharacterized protein</fullName>
    </submittedName>
</protein>
<proteinExistence type="predicted"/>
<feature type="compositionally biased region" description="Polar residues" evidence="1">
    <location>
        <begin position="7"/>
        <end position="20"/>
    </location>
</feature>
<reference evidence="2 3" key="1">
    <citation type="submission" date="2019-04" db="EMBL/GenBank/DDBJ databases">
        <title>An improved genome assembly and genetic linkage map for asparagus bean, Vigna unguiculata ssp. sesquipedialis.</title>
        <authorList>
            <person name="Xia Q."/>
            <person name="Zhang R."/>
            <person name="Dong Y."/>
        </authorList>
    </citation>
    <scope>NUCLEOTIDE SEQUENCE [LARGE SCALE GENOMIC DNA]</scope>
    <source>
        <tissue evidence="2">Leaf</tissue>
    </source>
</reference>
<accession>A0A4D6MJI0</accession>